<gene>
    <name evidence="2" type="ORF">SMACR_01020</name>
</gene>
<evidence type="ECO:0000313" key="2">
    <source>
        <dbReference type="EMBL" id="KAA8632791.1"/>
    </source>
</evidence>
<dbReference type="OMA" id="NHELEAM"/>
<comment type="caution">
    <text evidence="2">The sequence shown here is derived from an EMBL/GenBank/DDBJ whole genome shotgun (WGS) entry which is preliminary data.</text>
</comment>
<proteinExistence type="predicted"/>
<feature type="compositionally biased region" description="Polar residues" evidence="1">
    <location>
        <begin position="323"/>
        <end position="333"/>
    </location>
</feature>
<dbReference type="Proteomes" id="UP000433876">
    <property type="component" value="Unassembled WGS sequence"/>
</dbReference>
<evidence type="ECO:0000256" key="1">
    <source>
        <dbReference type="SAM" id="MobiDB-lite"/>
    </source>
</evidence>
<dbReference type="EMBL" id="NMPR01000048">
    <property type="protein sequence ID" value="KAA8632791.1"/>
    <property type="molecule type" value="Genomic_DNA"/>
</dbReference>
<feature type="compositionally biased region" description="Pro residues" evidence="1">
    <location>
        <begin position="665"/>
        <end position="677"/>
    </location>
</feature>
<dbReference type="AlphaFoldDB" id="A0A8S8ZW48"/>
<feature type="region of interest" description="Disordered" evidence="1">
    <location>
        <begin position="571"/>
        <end position="775"/>
    </location>
</feature>
<accession>A0A8S8ZW48</accession>
<feature type="compositionally biased region" description="Polar residues" evidence="1">
    <location>
        <begin position="345"/>
        <end position="356"/>
    </location>
</feature>
<feature type="compositionally biased region" description="Low complexity" evidence="1">
    <location>
        <begin position="530"/>
        <end position="549"/>
    </location>
</feature>
<feature type="compositionally biased region" description="Polar residues" evidence="1">
    <location>
        <begin position="571"/>
        <end position="582"/>
    </location>
</feature>
<name>A0A8S8ZW48_SORMA</name>
<feature type="compositionally biased region" description="Polar residues" evidence="1">
    <location>
        <begin position="646"/>
        <end position="663"/>
    </location>
</feature>
<protein>
    <submittedName>
        <fullName evidence="2">Uncharacterized protein</fullName>
    </submittedName>
</protein>
<sequence>MIILNNLNKQLAAVTSIHAVRNALDRIKPEGLFTDSVSPERIRQGQAFLRCLGLHEVAEWLTEYMGVSNTWYDDATLYFIKINGRLLSGDILAEVAGEVLGSIWKEEQERTNSIEKARRAEAGKVSMRPPPPGLVNPSVLELPLAHRSAGNDKVLTVQETKQATGRLAELGLLVPVSGHYTVSLNGESVHLEEGLQARQIWNQELDAVRQAQRQRQQQQAMAPPPRPAPRSRVNQEATPAEEPKSPNSRTNDHLLSIGIDLSLHKPPPVETGLPTLEARTAAFLALPASKDLLDAMDKEDLAKDEEEVTPAPGSRGVSEARTLRSNSVYSSRYPSEAPPGVPVATTRTTRGNRQASTVPANPPPRSPRAAPAATATARTARGNRQASIAPADPQHPRAAPAATSTARTTRGNRQASTVPATPPPQPSSAARGVSRRRQEEASTSREGAPGQPVGERAQNARERKNPRQQVKNPTPATQTAQEQPRQVQVHTEAGVPSSTPHDALTGSGSGSSRPVPKAATTVQRGEEARPVAAAVATPSPAPETPVSSSQKKTRIVLKVGGWRVVSQSHIASTDINTATPRTEPSVVHPTSPPTLGRNFTEPTTRRHRDASQERGATREAPSPGNFNHSLPTRRTLFGTAREEQHSSYPTSGTLSASNRNQGRVPTPPLGIFRPPPRNTRRQDQRQMPPPAGLPNRALTESGSRRQTSLVPSGPSPSVTPATIPPAQVISPQVPSQPVASRESQLTMRGRATGEEGNRRASRSRTHAEEQRGIGS</sequence>
<feature type="compositionally biased region" description="Basic and acidic residues" evidence="1">
    <location>
        <begin position="765"/>
        <end position="775"/>
    </location>
</feature>
<reference evidence="2 3" key="1">
    <citation type="submission" date="2017-07" db="EMBL/GenBank/DDBJ databases">
        <title>Genome sequence of the Sordaria macrospora wild type strain R19027.</title>
        <authorList>
            <person name="Nowrousian M."/>
            <person name="Teichert I."/>
            <person name="Kueck U."/>
        </authorList>
    </citation>
    <scope>NUCLEOTIDE SEQUENCE [LARGE SCALE GENOMIC DNA]</scope>
    <source>
        <strain evidence="2 3">R19027</strain>
        <tissue evidence="2">Mycelium</tissue>
    </source>
</reference>
<feature type="compositionally biased region" description="Low complexity" evidence="1">
    <location>
        <begin position="367"/>
        <end position="380"/>
    </location>
</feature>
<dbReference type="VEuPathDB" id="FungiDB:SMAC_01020"/>
<evidence type="ECO:0000313" key="3">
    <source>
        <dbReference type="Proteomes" id="UP000433876"/>
    </source>
</evidence>
<feature type="region of interest" description="Disordered" evidence="1">
    <location>
        <begin position="301"/>
        <end position="554"/>
    </location>
</feature>
<feature type="compositionally biased region" description="Polar residues" evidence="1">
    <location>
        <begin position="698"/>
        <end position="720"/>
    </location>
</feature>
<organism evidence="2 3">
    <name type="scientific">Sordaria macrospora</name>
    <dbReference type="NCBI Taxonomy" id="5147"/>
    <lineage>
        <taxon>Eukaryota</taxon>
        <taxon>Fungi</taxon>
        <taxon>Dikarya</taxon>
        <taxon>Ascomycota</taxon>
        <taxon>Pezizomycotina</taxon>
        <taxon>Sordariomycetes</taxon>
        <taxon>Sordariomycetidae</taxon>
        <taxon>Sordariales</taxon>
        <taxon>Sordariaceae</taxon>
        <taxon>Sordaria</taxon>
    </lineage>
</organism>
<feature type="compositionally biased region" description="Polar residues" evidence="1">
    <location>
        <begin position="467"/>
        <end position="489"/>
    </location>
</feature>
<feature type="compositionally biased region" description="Polar residues" evidence="1">
    <location>
        <begin position="729"/>
        <end position="746"/>
    </location>
</feature>
<feature type="compositionally biased region" description="Low complexity" evidence="1">
    <location>
        <begin position="208"/>
        <end position="221"/>
    </location>
</feature>
<feature type="compositionally biased region" description="Low complexity" evidence="1">
    <location>
        <begin position="396"/>
        <end position="419"/>
    </location>
</feature>
<feature type="region of interest" description="Disordered" evidence="1">
    <location>
        <begin position="208"/>
        <end position="252"/>
    </location>
</feature>